<name>A0A4P8MW70_9CAUD</name>
<gene>
    <name evidence="2" type="ORF">Barba1S_gp126</name>
</gene>
<feature type="region of interest" description="Disordered" evidence="1">
    <location>
        <begin position="1"/>
        <end position="24"/>
    </location>
</feature>
<evidence type="ECO:0000313" key="2">
    <source>
        <dbReference type="EMBL" id="QCQ58113.1"/>
    </source>
</evidence>
<protein>
    <submittedName>
        <fullName evidence="2">Uncharacterized protein</fullName>
    </submittedName>
</protein>
<dbReference type="Proteomes" id="UP000300052">
    <property type="component" value="Genome"/>
</dbReference>
<sequence length="24" mass="2611">MPSNSGSKPDKPVKPAEQNKKKSK</sequence>
<organism evidence="2 3">
    <name type="scientific">Rheinheimera phage vB_RspM_Barba1S</name>
    <dbReference type="NCBI Taxonomy" id="2565660"/>
    <lineage>
        <taxon>Viruses</taxon>
        <taxon>Duplodnaviria</taxon>
        <taxon>Heunggongvirae</taxon>
        <taxon>Uroviricota</taxon>
        <taxon>Caudoviricetes</taxon>
        <taxon>Barbavirus</taxon>
        <taxon>Barbavirus barba18A</taxon>
    </lineage>
</organism>
<reference evidence="2 3" key="1">
    <citation type="submission" date="2019-03" db="EMBL/GenBank/DDBJ databases">
        <title>Genomic and seasonal variations among aquatic phages infecting the Baltic Sea Gammaproteobacteria Rheinheimera sp. bal341.</title>
        <authorList>
            <person name="Nilsson E."/>
            <person name="Li K."/>
            <person name="Fridlund J."/>
            <person name="Sulcius S."/>
            <person name="Bunse C."/>
            <person name="Karlsson C.M.G."/>
            <person name="Lindh M."/>
            <person name="Lundin D."/>
            <person name="Pinhassi J."/>
            <person name="Holmfeldt K."/>
        </authorList>
    </citation>
    <scope>NUCLEOTIDE SEQUENCE [LARGE SCALE GENOMIC DNA]</scope>
</reference>
<evidence type="ECO:0000313" key="3">
    <source>
        <dbReference type="Proteomes" id="UP000300052"/>
    </source>
</evidence>
<accession>A0A4P8MW70</accession>
<dbReference type="EMBL" id="MK719702">
    <property type="protein sequence ID" value="QCQ58113.1"/>
    <property type="molecule type" value="Genomic_DNA"/>
</dbReference>
<evidence type="ECO:0000256" key="1">
    <source>
        <dbReference type="SAM" id="MobiDB-lite"/>
    </source>
</evidence>
<feature type="compositionally biased region" description="Basic and acidic residues" evidence="1">
    <location>
        <begin position="8"/>
        <end position="24"/>
    </location>
</feature>
<proteinExistence type="predicted"/>